<evidence type="ECO:0000256" key="6">
    <source>
        <dbReference type="ARBA" id="ARBA00022806"/>
    </source>
</evidence>
<dbReference type="SMART" id="SM01178">
    <property type="entry name" value="DUF4217"/>
    <property type="match status" value="1"/>
</dbReference>
<dbReference type="GO" id="GO:0016787">
    <property type="term" value="F:hydrolase activity"/>
    <property type="evidence" value="ECO:0007669"/>
    <property type="project" value="UniProtKB-KW"/>
</dbReference>
<comment type="function">
    <text evidence="12">RNA helicase.</text>
</comment>
<dbReference type="InterPro" id="IPR001650">
    <property type="entry name" value="Helicase_C-like"/>
</dbReference>
<dbReference type="CDD" id="cd18787">
    <property type="entry name" value="SF2_C_DEAD"/>
    <property type="match status" value="1"/>
</dbReference>
<organism evidence="16 17">
    <name type="scientific">Clathrus columnatus</name>
    <dbReference type="NCBI Taxonomy" id="1419009"/>
    <lineage>
        <taxon>Eukaryota</taxon>
        <taxon>Fungi</taxon>
        <taxon>Dikarya</taxon>
        <taxon>Basidiomycota</taxon>
        <taxon>Agaricomycotina</taxon>
        <taxon>Agaricomycetes</taxon>
        <taxon>Phallomycetidae</taxon>
        <taxon>Phallales</taxon>
        <taxon>Clathraceae</taxon>
        <taxon>Clathrus</taxon>
    </lineage>
</organism>
<dbReference type="GO" id="GO:0003723">
    <property type="term" value="F:RNA binding"/>
    <property type="evidence" value="ECO:0007669"/>
    <property type="project" value="UniProtKB-UniRule"/>
</dbReference>
<dbReference type="InterPro" id="IPR000629">
    <property type="entry name" value="RNA-helicase_DEAD-box_CS"/>
</dbReference>
<dbReference type="InterPro" id="IPR056330">
    <property type="entry name" value="CTT_SPB4"/>
</dbReference>
<gene>
    <name evidence="16" type="ORF">Clacol_006816</name>
</gene>
<reference evidence="16" key="1">
    <citation type="submission" date="2021-10" db="EMBL/GenBank/DDBJ databases">
        <title>De novo Genome Assembly of Clathrus columnatus (Basidiomycota, Fungi) Using Illumina and Nanopore Sequence Data.</title>
        <authorList>
            <person name="Ogiso-Tanaka E."/>
            <person name="Itagaki H."/>
            <person name="Hosoya T."/>
            <person name="Hosaka K."/>
        </authorList>
    </citation>
    <scope>NUCLEOTIDE SEQUENCE</scope>
    <source>
        <strain evidence="16">MO-923</strain>
    </source>
</reference>
<keyword evidence="4 11" id="KW-0547">Nucleotide-binding</keyword>
<feature type="compositionally biased region" description="Basic and acidic residues" evidence="13">
    <location>
        <begin position="614"/>
        <end position="625"/>
    </location>
</feature>
<dbReference type="PANTHER" id="PTHR24031">
    <property type="entry name" value="RNA HELICASE"/>
    <property type="match status" value="1"/>
</dbReference>
<dbReference type="PROSITE" id="PS00039">
    <property type="entry name" value="DEAD_ATP_HELICASE"/>
    <property type="match status" value="1"/>
</dbReference>
<dbReference type="Gene3D" id="3.40.50.300">
    <property type="entry name" value="P-loop containing nucleotide triphosphate hydrolases"/>
    <property type="match status" value="2"/>
</dbReference>
<accession>A0AAV5AGE0</accession>
<feature type="domain" description="Helicase ATP-binding" evidence="14">
    <location>
        <begin position="43"/>
        <end position="234"/>
    </location>
</feature>
<dbReference type="Proteomes" id="UP001050691">
    <property type="component" value="Unassembled WGS sequence"/>
</dbReference>
<comment type="catalytic activity">
    <reaction evidence="12">
        <text>ATP + H2O = ADP + phosphate + H(+)</text>
        <dbReference type="Rhea" id="RHEA:13065"/>
        <dbReference type="ChEBI" id="CHEBI:15377"/>
        <dbReference type="ChEBI" id="CHEBI:15378"/>
        <dbReference type="ChEBI" id="CHEBI:30616"/>
        <dbReference type="ChEBI" id="CHEBI:43474"/>
        <dbReference type="ChEBI" id="CHEBI:456216"/>
        <dbReference type="EC" id="3.6.4.13"/>
    </reaction>
</comment>
<evidence type="ECO:0000256" key="10">
    <source>
        <dbReference type="ARBA" id="ARBA00038002"/>
    </source>
</evidence>
<comment type="domain">
    <text evidence="12">The Q motif is unique to and characteristic of the DEAD box family of RNA helicases and controls ATP binding and hydrolysis.</text>
</comment>
<dbReference type="EC" id="3.6.4.13" evidence="12"/>
<dbReference type="PROSITE" id="PS51194">
    <property type="entry name" value="HELICASE_CTER"/>
    <property type="match status" value="1"/>
</dbReference>
<evidence type="ECO:0000259" key="14">
    <source>
        <dbReference type="PROSITE" id="PS51192"/>
    </source>
</evidence>
<dbReference type="SMART" id="SM00490">
    <property type="entry name" value="HELICc"/>
    <property type="match status" value="1"/>
</dbReference>
<evidence type="ECO:0000256" key="8">
    <source>
        <dbReference type="ARBA" id="ARBA00022884"/>
    </source>
</evidence>
<dbReference type="GO" id="GO:0006364">
    <property type="term" value="P:rRNA processing"/>
    <property type="evidence" value="ECO:0007669"/>
    <property type="project" value="UniProtKB-KW"/>
</dbReference>
<evidence type="ECO:0000256" key="1">
    <source>
        <dbReference type="ARBA" id="ARBA00004604"/>
    </source>
</evidence>
<evidence type="ECO:0000256" key="13">
    <source>
        <dbReference type="SAM" id="MobiDB-lite"/>
    </source>
</evidence>
<feature type="compositionally biased region" description="Basic residues" evidence="13">
    <location>
        <begin position="594"/>
        <end position="604"/>
    </location>
</feature>
<evidence type="ECO:0000256" key="4">
    <source>
        <dbReference type="ARBA" id="ARBA00022741"/>
    </source>
</evidence>
<dbReference type="EMBL" id="BPWL01000007">
    <property type="protein sequence ID" value="GJJ12573.1"/>
    <property type="molecule type" value="Genomic_DNA"/>
</dbReference>
<keyword evidence="7 11" id="KW-0067">ATP-binding</keyword>
<evidence type="ECO:0000256" key="11">
    <source>
        <dbReference type="RuleBase" id="RU000492"/>
    </source>
</evidence>
<dbReference type="Pfam" id="PF00270">
    <property type="entry name" value="DEAD"/>
    <property type="match status" value="1"/>
</dbReference>
<keyword evidence="5 11" id="KW-0378">Hydrolase</keyword>
<dbReference type="Pfam" id="PF23681">
    <property type="entry name" value="CTT_SPB4"/>
    <property type="match status" value="1"/>
</dbReference>
<dbReference type="Pfam" id="PF13959">
    <property type="entry name" value="CTE_SPB4"/>
    <property type="match status" value="1"/>
</dbReference>
<dbReference type="InterPro" id="IPR014001">
    <property type="entry name" value="Helicase_ATP-bd"/>
</dbReference>
<feature type="region of interest" description="Disordered" evidence="13">
    <location>
        <begin position="552"/>
        <end position="635"/>
    </location>
</feature>
<feature type="compositionally biased region" description="Basic and acidic residues" evidence="13">
    <location>
        <begin position="570"/>
        <end position="579"/>
    </location>
</feature>
<keyword evidence="3" id="KW-0698">rRNA processing</keyword>
<dbReference type="GO" id="GO:0003724">
    <property type="term" value="F:RNA helicase activity"/>
    <property type="evidence" value="ECO:0007669"/>
    <property type="project" value="UniProtKB-EC"/>
</dbReference>
<protein>
    <recommendedName>
        <fullName evidence="12">ATP-dependent RNA helicase</fullName>
        <ecNumber evidence="12">3.6.4.13</ecNumber>
    </recommendedName>
</protein>
<dbReference type="Pfam" id="PF00271">
    <property type="entry name" value="Helicase_C"/>
    <property type="match status" value="1"/>
</dbReference>
<dbReference type="SUPFAM" id="SSF52540">
    <property type="entry name" value="P-loop containing nucleoside triphosphate hydrolases"/>
    <property type="match status" value="2"/>
</dbReference>
<evidence type="ECO:0000256" key="2">
    <source>
        <dbReference type="ARBA" id="ARBA00022517"/>
    </source>
</evidence>
<comment type="subcellular location">
    <subcellularLocation>
        <location evidence="1">Nucleus</location>
        <location evidence="1">Nucleolus</location>
    </subcellularLocation>
</comment>
<evidence type="ECO:0000256" key="5">
    <source>
        <dbReference type="ARBA" id="ARBA00022801"/>
    </source>
</evidence>
<evidence type="ECO:0000256" key="3">
    <source>
        <dbReference type="ARBA" id="ARBA00022552"/>
    </source>
</evidence>
<dbReference type="InterPro" id="IPR011545">
    <property type="entry name" value="DEAD/DEAH_box_helicase_dom"/>
</dbReference>
<dbReference type="GO" id="GO:0005524">
    <property type="term" value="F:ATP binding"/>
    <property type="evidence" value="ECO:0007669"/>
    <property type="project" value="UniProtKB-UniRule"/>
</dbReference>
<dbReference type="SMART" id="SM00487">
    <property type="entry name" value="DEXDc"/>
    <property type="match status" value="1"/>
</dbReference>
<evidence type="ECO:0000259" key="15">
    <source>
        <dbReference type="PROSITE" id="PS51194"/>
    </source>
</evidence>
<keyword evidence="9" id="KW-0175">Coiled coil</keyword>
<sequence length="652" mass="73276">MTSSTNAYAGPWAKLDPTLTPWILDVVQASGFIEMTPVQASAIPLFMKQKDVVVEAVTGSGKTLAFVIPVIEKLLKRKKERPLKKNEIGAMIISPTSLFLSSQPSIEELSKADMNQNSTPSILPPALLLVSGKETTPAQDVSLFLSTGADIVVGTPGRIEEFMLGNGHSVVSCKELDILVLDEADRLLDLGFEATITRIITNLPKQRRTGLFSATMTDGLSQLVRVGLRNPVRIVVKVEAKRGMKRKPEEEVSERRIPATLQNYFLECRASEKLVQLIRIIAYERKQNDSAKFIVLALLVPKIYTIYSLHGHIPSSSRTSTLTSFSSHPSSSNSPSILLCTDVAARGLDLPSVDVVIQFDPPVDPKAFSHRCGRTARAGREGRAWCLLLEKERGYVGMPPHFALVIIPLLKLGSDFLSVRKIPVKERNYLLDEEGTGTFNSCSKSRPEDTAVQSSLSTIRSFVLKDRDMHDKAIKAYVSFIRAYSKHEASYIFRLKSLNLIDVATCFGLLRLPKCPELKGVNPQALGWVDEEMDWVAFAYKDKSRETKRLQELEKKKAAQSADGPHLQKNRNERQRKNEAWSNKVAQKEIREKRKEKKSRKRAWLKGQGQHVQTKFDHGKQSQQHEEDDLINDWEELKREERQAKRAKRSEI</sequence>
<keyword evidence="2" id="KW-0690">Ribosome biogenesis</keyword>
<proteinExistence type="inferred from homology"/>
<evidence type="ECO:0000256" key="12">
    <source>
        <dbReference type="RuleBase" id="RU365068"/>
    </source>
</evidence>
<dbReference type="PROSITE" id="PS51192">
    <property type="entry name" value="HELICASE_ATP_BIND_1"/>
    <property type="match status" value="1"/>
</dbReference>
<keyword evidence="6 11" id="KW-0347">Helicase</keyword>
<dbReference type="CDD" id="cd17960">
    <property type="entry name" value="DEADc_DDX55"/>
    <property type="match status" value="1"/>
</dbReference>
<dbReference type="GO" id="GO:0005730">
    <property type="term" value="C:nucleolus"/>
    <property type="evidence" value="ECO:0007669"/>
    <property type="project" value="UniProtKB-SubCell"/>
</dbReference>
<comment type="caution">
    <text evidence="16">The sequence shown here is derived from an EMBL/GenBank/DDBJ whole genome shotgun (WGS) entry which is preliminary data.</text>
</comment>
<evidence type="ECO:0000256" key="9">
    <source>
        <dbReference type="ARBA" id="ARBA00023054"/>
    </source>
</evidence>
<dbReference type="InterPro" id="IPR025313">
    <property type="entry name" value="SPB4-like_CTE"/>
</dbReference>
<evidence type="ECO:0000313" key="16">
    <source>
        <dbReference type="EMBL" id="GJJ12573.1"/>
    </source>
</evidence>
<name>A0AAV5AGE0_9AGAM</name>
<feature type="domain" description="Helicase C-terminal" evidence="15">
    <location>
        <begin position="260"/>
        <end position="430"/>
    </location>
</feature>
<dbReference type="AlphaFoldDB" id="A0AAV5AGE0"/>
<evidence type="ECO:0000313" key="17">
    <source>
        <dbReference type="Proteomes" id="UP001050691"/>
    </source>
</evidence>
<evidence type="ECO:0000256" key="7">
    <source>
        <dbReference type="ARBA" id="ARBA00022840"/>
    </source>
</evidence>
<comment type="similarity">
    <text evidence="10">Belongs to the DEAD box helicase family. DDX55/SPB4 subfamily.</text>
</comment>
<dbReference type="InterPro" id="IPR027417">
    <property type="entry name" value="P-loop_NTPase"/>
</dbReference>
<keyword evidence="17" id="KW-1185">Reference proteome</keyword>
<keyword evidence="8 12" id="KW-0694">RNA-binding</keyword>